<dbReference type="Proteomes" id="UP000182235">
    <property type="component" value="Unassembled WGS sequence"/>
</dbReference>
<feature type="region of interest" description="Disordered" evidence="1">
    <location>
        <begin position="40"/>
        <end position="75"/>
    </location>
</feature>
<accession>A0A1J9PUY2</accession>
<feature type="compositionally biased region" description="Basic and acidic residues" evidence="1">
    <location>
        <begin position="58"/>
        <end position="75"/>
    </location>
</feature>
<dbReference type="AlphaFoldDB" id="A0A1J9PUY2"/>
<sequence length="75" mass="8355">MFDGAANANPVEGFVERRRPKSEIRVFGQALVARQREWFGGYHTEVEGEEEGETAGGGEEKKRNSMDQRGGRNGK</sequence>
<dbReference type="VEuPathDB" id="FungiDB:AJ78_07603"/>
<proteinExistence type="predicted"/>
<evidence type="ECO:0000256" key="1">
    <source>
        <dbReference type="SAM" id="MobiDB-lite"/>
    </source>
</evidence>
<organism evidence="2 3">
    <name type="scientific">Emergomyces pasteurianus Ep9510</name>
    <dbReference type="NCBI Taxonomy" id="1447872"/>
    <lineage>
        <taxon>Eukaryota</taxon>
        <taxon>Fungi</taxon>
        <taxon>Dikarya</taxon>
        <taxon>Ascomycota</taxon>
        <taxon>Pezizomycotina</taxon>
        <taxon>Eurotiomycetes</taxon>
        <taxon>Eurotiomycetidae</taxon>
        <taxon>Onygenales</taxon>
        <taxon>Ajellomycetaceae</taxon>
        <taxon>Emergomyces</taxon>
    </lineage>
</organism>
<dbReference type="EMBL" id="LGRN01000512">
    <property type="protein sequence ID" value="OJD11667.1"/>
    <property type="molecule type" value="Genomic_DNA"/>
</dbReference>
<evidence type="ECO:0000313" key="2">
    <source>
        <dbReference type="EMBL" id="OJD11667.1"/>
    </source>
</evidence>
<comment type="caution">
    <text evidence="2">The sequence shown here is derived from an EMBL/GenBank/DDBJ whole genome shotgun (WGS) entry which is preliminary data.</text>
</comment>
<reference evidence="2 3" key="1">
    <citation type="submission" date="2015-07" db="EMBL/GenBank/DDBJ databases">
        <title>Emmonsia species relationships and genome sequence.</title>
        <authorList>
            <consortium name="The Broad Institute Genomics Platform"/>
            <person name="Cuomo C.A."/>
            <person name="Munoz J.F."/>
            <person name="Imamovic A."/>
            <person name="Priest M.E."/>
            <person name="Young S."/>
            <person name="Clay O.K."/>
            <person name="McEwen J.G."/>
        </authorList>
    </citation>
    <scope>NUCLEOTIDE SEQUENCE [LARGE SCALE GENOMIC DNA]</scope>
    <source>
        <strain evidence="2 3">UAMH 9510</strain>
    </source>
</reference>
<name>A0A1J9PUY2_9EURO</name>
<gene>
    <name evidence="2" type="ORF">AJ78_07603</name>
</gene>
<evidence type="ECO:0000313" key="3">
    <source>
        <dbReference type="Proteomes" id="UP000182235"/>
    </source>
</evidence>
<protein>
    <submittedName>
        <fullName evidence="2">Uncharacterized protein</fullName>
    </submittedName>
</protein>
<keyword evidence="3" id="KW-1185">Reference proteome</keyword>